<dbReference type="REBASE" id="297754">
    <property type="entry name" value="Bsp51670ORF28090P"/>
</dbReference>
<dbReference type="Proteomes" id="UP000288972">
    <property type="component" value="Chromosome"/>
</dbReference>
<evidence type="ECO:0000313" key="1">
    <source>
        <dbReference type="EMBL" id="QAU48834.1"/>
    </source>
</evidence>
<gene>
    <name evidence="1" type="ORF">XH91_28090</name>
</gene>
<accession>A0AAE6CAL9</accession>
<dbReference type="KEGG" id="bgz:XH91_28090"/>
<sequence>MTLFIRAIDAVDKADCLRSAVKDGGAHSFQIDVTKFASLPGSPFAYWTTPKALECYSDLKPVSSSDLSPLSTNQLSDDSRYARLWWEPGPGGSENWVVWAKGRSFAPFYYDIQTVVRWSRARGTYTGFIGTKDRPLEKPASADWFFRPGLTWPRRTNRLSFSVLPIGCIFGNKGPAIFEEHDNEERLLAHCAILNSKAFNYLLGLQLARVELAQSFEVGLVQAAPIPVVGQAGLTTLADLGRRSWSLRRRLDETIETSHAFKLPRALLSRVEPLDPALIQRQIDEIQLDIEAVVYRLYGLTETDQLSIEAWGERLKGNAADAAIEVDNDEDGGDEAADASDFDAVISWSVGVAFGRFDVRLATGARRLPPPPSPFTELPAKSPAMLPDHDTPAIPVVDILVDDPGHENDLSERVVAVCAAVGYSAVDKTELRQHFARNFFNQHLRQYSKSRRKAPIYWQLATASASYSVWIYTQSFTKDTLFRVQNEFVSPKLAHEKRQLESLRAEAGARPDSNQMKSIEAQEAFVSELQAFADELARVSPLWFVNPDDGILMNFAPFWRLVSHNRAWQRELMATWRGLCDGKFDWSHLAMQLWPERVIPKCAADRSLAIAHGLETVFWFEDEQGQWKAHDKPKPPAPQLVRDRTSPSIKAALKSLMDAPEAGVASKRTRKSKAA</sequence>
<dbReference type="RefSeq" id="WP_128953591.1">
    <property type="nucleotide sequence ID" value="NZ_CP030053.1"/>
</dbReference>
<keyword evidence="1" id="KW-0540">Nuclease</keyword>
<name>A0AAE6CAL9_9BRAD</name>
<evidence type="ECO:0000313" key="2">
    <source>
        <dbReference type="Proteomes" id="UP000288972"/>
    </source>
</evidence>
<proteinExistence type="predicted"/>
<keyword evidence="1" id="KW-0255">Endonuclease</keyword>
<keyword evidence="1" id="KW-0378">Hydrolase</keyword>
<dbReference type="EMBL" id="CP030053">
    <property type="protein sequence ID" value="QAU48834.1"/>
    <property type="molecule type" value="Genomic_DNA"/>
</dbReference>
<organism evidence="1 2">
    <name type="scientific">Bradyrhizobium guangzhouense</name>
    <dbReference type="NCBI Taxonomy" id="1325095"/>
    <lineage>
        <taxon>Bacteria</taxon>
        <taxon>Pseudomonadati</taxon>
        <taxon>Pseudomonadota</taxon>
        <taxon>Alphaproteobacteria</taxon>
        <taxon>Hyphomicrobiales</taxon>
        <taxon>Nitrobacteraceae</taxon>
        <taxon>Bradyrhizobium</taxon>
    </lineage>
</organism>
<dbReference type="AlphaFoldDB" id="A0AAE6CAL9"/>
<dbReference type="GO" id="GO:0004519">
    <property type="term" value="F:endonuclease activity"/>
    <property type="evidence" value="ECO:0007669"/>
    <property type="project" value="UniProtKB-KW"/>
</dbReference>
<protein>
    <submittedName>
        <fullName evidence="1">Type II restriction endonuclease subunit M</fullName>
    </submittedName>
</protein>
<reference evidence="1 2" key="1">
    <citation type="submission" date="2018-06" db="EMBL/GenBank/DDBJ databases">
        <title>Comparative genomics of rhizobia nodulating Arachis hypogaea in China.</title>
        <authorList>
            <person name="Li Y."/>
        </authorList>
    </citation>
    <scope>NUCLEOTIDE SEQUENCE [LARGE SCALE GENOMIC DNA]</scope>
    <source>
        <strain evidence="1 2">CCBAU 51670</strain>
    </source>
</reference>